<dbReference type="OrthoDB" id="660555at2759"/>
<name>A0A183IAS9_9BILA</name>
<organism evidence="6">
    <name type="scientific">Soboliphyme baturini</name>
    <dbReference type="NCBI Taxonomy" id="241478"/>
    <lineage>
        <taxon>Eukaryota</taxon>
        <taxon>Metazoa</taxon>
        <taxon>Ecdysozoa</taxon>
        <taxon>Nematoda</taxon>
        <taxon>Enoplea</taxon>
        <taxon>Dorylaimia</taxon>
        <taxon>Dioctophymatida</taxon>
        <taxon>Dioctophymatoidea</taxon>
        <taxon>Soboliphymatidae</taxon>
        <taxon>Soboliphyme</taxon>
    </lineage>
</organism>
<dbReference type="InterPro" id="IPR003591">
    <property type="entry name" value="Leu-rich_rpt_typical-subtyp"/>
</dbReference>
<dbReference type="PANTHER" id="PTHR48051">
    <property type="match status" value="1"/>
</dbReference>
<evidence type="ECO:0000256" key="3">
    <source>
        <dbReference type="SAM" id="MobiDB-lite"/>
    </source>
</evidence>
<evidence type="ECO:0000313" key="5">
    <source>
        <dbReference type="Proteomes" id="UP000270296"/>
    </source>
</evidence>
<feature type="region of interest" description="Disordered" evidence="3">
    <location>
        <begin position="464"/>
        <end position="484"/>
    </location>
</feature>
<dbReference type="GO" id="GO:0005737">
    <property type="term" value="C:cytoplasm"/>
    <property type="evidence" value="ECO:0007669"/>
    <property type="project" value="TreeGrafter"/>
</dbReference>
<feature type="region of interest" description="Disordered" evidence="3">
    <location>
        <begin position="691"/>
        <end position="729"/>
    </location>
</feature>
<sequence>MLNDVERIIAIHLDLSRNRLTEFPLQVCEYESLETLYINNNCLKSIPCGVQFLKSLTFLDLRRNQLSSIPAALCSLPLEVLLLGNNRLESLPNEIRQLADTLADLVTCLPVFPVTLYRLVATDQRDISCNRLTNLPADIGLLQRLRVLNVRQNLLTWLPFELSKLSLRFLDASYNKLTHLDIDLRFMRSLVELILDGNPLVFPLAKENSFEERLDCRSLPFHYRTPPVGEEKIGALSKTTALTMDVTPAGTPYINDEQRRAEGTDFSHQYFTDGMVPYASTHTPPKVTGSLVEEVMSACIERLHVAQEPPKTDVPVASSKLLHTGGSSGHVSPEPAAASRTASNIADGDQSLTTKRRNFQRDLPSNRMGVLSFEKNFSLSDSDQLLRNASMPAVSSDLCFSPLLDRKSANAHDVVPAQTKEESSLKCRTGDSTVVSTPLPQPPLHMHMKKAAMERNEFPRRRLFTPGAPGTDDQELSPPSYKGTVAKSAKSDVIVSLYTGSGLGAPCCRKERSCIQNAAKEVASFNEPSVLPDTSSGQNGNTAKVDNANNIGDNAADRSPRYGDSGSGRGIRVEPVSISYDGIRRLLSADTTTTSSSPASSDTDLNSNMLISTADKFTAGTSVTYPVYVQTSLDHHADVFLHSSAGNECSPETVSTFRAKTDYRHGPKSKTADIRVEKHNAKCVVNGAVKHSTGSSTALPQRRTKSAATVSDTRHQSGESPPLTSNLQKMPLVGRSRLSSPLSNVMDRVTFLFIIFGYEFRGCNIVEESLLIKIRLNKSECWLCLCLALSTDNAFEPGSLSSHSDSSSANTSVKSNDSTIRQQNLANMIRKVKLPAAKARRNVENFLMGCRRLGVPEVMTLP</sequence>
<feature type="compositionally biased region" description="Polar residues" evidence="3">
    <location>
        <begin position="532"/>
        <end position="544"/>
    </location>
</feature>
<dbReference type="AlphaFoldDB" id="A0A183IAS9"/>
<dbReference type="Proteomes" id="UP000270296">
    <property type="component" value="Unassembled WGS sequence"/>
</dbReference>
<feature type="region of interest" description="Disordered" evidence="3">
    <location>
        <begin position="526"/>
        <end position="573"/>
    </location>
</feature>
<proteinExistence type="predicted"/>
<keyword evidence="2" id="KW-0677">Repeat</keyword>
<dbReference type="InterPro" id="IPR032675">
    <property type="entry name" value="LRR_dom_sf"/>
</dbReference>
<keyword evidence="1" id="KW-0433">Leucine-rich repeat</keyword>
<dbReference type="Gene3D" id="3.80.10.10">
    <property type="entry name" value="Ribonuclease Inhibitor"/>
    <property type="match status" value="2"/>
</dbReference>
<dbReference type="WBParaSite" id="SBAD_0000074601-mRNA-1">
    <property type="protein sequence ID" value="SBAD_0000074601-mRNA-1"/>
    <property type="gene ID" value="SBAD_0000074601"/>
</dbReference>
<evidence type="ECO:0000313" key="4">
    <source>
        <dbReference type="EMBL" id="VDO91914.1"/>
    </source>
</evidence>
<accession>A0A183IAS9</accession>
<keyword evidence="5" id="KW-1185">Reference proteome</keyword>
<gene>
    <name evidence="4" type="ORF">SBAD_LOCUS723</name>
</gene>
<dbReference type="EMBL" id="UZAM01006612">
    <property type="protein sequence ID" value="VDO91914.1"/>
    <property type="molecule type" value="Genomic_DNA"/>
</dbReference>
<dbReference type="SUPFAM" id="SSF52058">
    <property type="entry name" value="L domain-like"/>
    <property type="match status" value="1"/>
</dbReference>
<evidence type="ECO:0000313" key="6">
    <source>
        <dbReference type="WBParaSite" id="SBAD_0000074601-mRNA-1"/>
    </source>
</evidence>
<evidence type="ECO:0000256" key="2">
    <source>
        <dbReference type="ARBA" id="ARBA00022737"/>
    </source>
</evidence>
<feature type="region of interest" description="Disordered" evidence="3">
    <location>
        <begin position="310"/>
        <end position="363"/>
    </location>
</feature>
<protein>
    <submittedName>
        <fullName evidence="6">Calponin-homology (CH) domain-containing protein</fullName>
    </submittedName>
</protein>
<feature type="compositionally biased region" description="Polar residues" evidence="3">
    <location>
        <begin position="718"/>
        <end position="728"/>
    </location>
</feature>
<evidence type="ECO:0000256" key="1">
    <source>
        <dbReference type="ARBA" id="ARBA00022614"/>
    </source>
</evidence>
<dbReference type="SMART" id="SM00369">
    <property type="entry name" value="LRR_TYP"/>
    <property type="match status" value="4"/>
</dbReference>
<reference evidence="6" key="1">
    <citation type="submission" date="2016-06" db="UniProtKB">
        <authorList>
            <consortium name="WormBaseParasite"/>
        </authorList>
    </citation>
    <scope>IDENTIFICATION</scope>
</reference>
<dbReference type="PROSITE" id="PS51450">
    <property type="entry name" value="LRR"/>
    <property type="match status" value="3"/>
</dbReference>
<feature type="region of interest" description="Disordered" evidence="3">
    <location>
        <begin position="415"/>
        <end position="444"/>
    </location>
</feature>
<reference evidence="4 5" key="2">
    <citation type="submission" date="2018-11" db="EMBL/GenBank/DDBJ databases">
        <authorList>
            <consortium name="Pathogen Informatics"/>
        </authorList>
    </citation>
    <scope>NUCLEOTIDE SEQUENCE [LARGE SCALE GENOMIC DNA]</scope>
</reference>
<feature type="compositionally biased region" description="Basic and acidic residues" evidence="3">
    <location>
        <begin position="419"/>
        <end position="429"/>
    </location>
</feature>
<dbReference type="InterPro" id="IPR050216">
    <property type="entry name" value="LRR_domain-containing"/>
</dbReference>
<dbReference type="Pfam" id="PF13855">
    <property type="entry name" value="LRR_8"/>
    <property type="match status" value="1"/>
</dbReference>
<dbReference type="PANTHER" id="PTHR48051:SF21">
    <property type="entry name" value="CALPONIN-HOMOLOGY (CH) DOMAIN-CONTAINING PROTEIN"/>
    <property type="match status" value="1"/>
</dbReference>
<dbReference type="InterPro" id="IPR001611">
    <property type="entry name" value="Leu-rich_rpt"/>
</dbReference>